<feature type="transmembrane region" description="Helical" evidence="1">
    <location>
        <begin position="140"/>
        <end position="156"/>
    </location>
</feature>
<keyword evidence="1" id="KW-0812">Transmembrane</keyword>
<dbReference type="RefSeq" id="WP_323252142.1">
    <property type="nucleotide sequence ID" value="NZ_JAYFUL010000042.1"/>
</dbReference>
<evidence type="ECO:0000259" key="2">
    <source>
        <dbReference type="Pfam" id="PF04235"/>
    </source>
</evidence>
<evidence type="ECO:0000313" key="4">
    <source>
        <dbReference type="Proteomes" id="UP001304671"/>
    </source>
</evidence>
<feature type="transmembrane region" description="Helical" evidence="1">
    <location>
        <begin position="117"/>
        <end position="133"/>
    </location>
</feature>
<organism evidence="3 4">
    <name type="scientific">Arcicella aquatica</name>
    <dbReference type="NCBI Taxonomy" id="217141"/>
    <lineage>
        <taxon>Bacteria</taxon>
        <taxon>Pseudomonadati</taxon>
        <taxon>Bacteroidota</taxon>
        <taxon>Cytophagia</taxon>
        <taxon>Cytophagales</taxon>
        <taxon>Flectobacillaceae</taxon>
        <taxon>Arcicella</taxon>
    </lineage>
</organism>
<dbReference type="PANTHER" id="PTHR30590">
    <property type="entry name" value="INNER MEMBRANE PROTEIN"/>
    <property type="match status" value="1"/>
</dbReference>
<feature type="domain" description="DUF418" evidence="2">
    <location>
        <begin position="239"/>
        <end position="399"/>
    </location>
</feature>
<sequence>MKLDAAKKRIQYVDTLRGFALLGMLLTHTRTWFVLSIIPETVMQKYNHDTASILVGMFNSFFIVGKFYTIFSFLFGVSFGIQLSEKVLADNKFIPMFVWRLVLLFIIGLIHHLHWNGDVLGVYAFLGLFLILFRKATNRYLIIGGLFLSLILPSFIHELAPLFEDEPKSIMGNNTMLGNVHINDDYLKSFETLKRGSYTEIILQNANGLKSKLDYQWNTSRVFVTFGLMLFGFLVGRGGYLKNLLSFRPYATKIMFGAMLMVGVCYWLLKTMSFEQSVEGWNVIPTIVHNFLMLLKALLTTIVYISALFYLLNLKQMEFVADSLAIVGKMAMTNYLMQSLIGVLLFYSIGLGWAGDISPAWCYLIAILVFVFQVMYSKWWLSKYNYGPMEWLWRSATYMSWQTLRISSPKNITKSVVAK</sequence>
<feature type="transmembrane region" description="Helical" evidence="1">
    <location>
        <begin position="360"/>
        <end position="381"/>
    </location>
</feature>
<feature type="transmembrane region" description="Helical" evidence="1">
    <location>
        <begin position="93"/>
        <end position="111"/>
    </location>
</feature>
<evidence type="ECO:0000256" key="1">
    <source>
        <dbReference type="SAM" id="Phobius"/>
    </source>
</evidence>
<proteinExistence type="predicted"/>
<evidence type="ECO:0000313" key="3">
    <source>
        <dbReference type="EMBL" id="MEA5260017.1"/>
    </source>
</evidence>
<name>A0ABU5QSE1_9BACT</name>
<keyword evidence="1" id="KW-1133">Transmembrane helix</keyword>
<feature type="transmembrane region" description="Helical" evidence="1">
    <location>
        <begin position="20"/>
        <end position="38"/>
    </location>
</feature>
<dbReference type="Proteomes" id="UP001304671">
    <property type="component" value="Unassembled WGS sequence"/>
</dbReference>
<dbReference type="EMBL" id="JAYFUL010000042">
    <property type="protein sequence ID" value="MEA5260017.1"/>
    <property type="molecule type" value="Genomic_DNA"/>
</dbReference>
<dbReference type="Pfam" id="PF04235">
    <property type="entry name" value="DUF418"/>
    <property type="match status" value="1"/>
</dbReference>
<dbReference type="InterPro" id="IPR052529">
    <property type="entry name" value="Bact_Transport_Assoc"/>
</dbReference>
<dbReference type="InterPro" id="IPR007349">
    <property type="entry name" value="DUF418"/>
</dbReference>
<comment type="caution">
    <text evidence="3">The sequence shown here is derived from an EMBL/GenBank/DDBJ whole genome shotgun (WGS) entry which is preliminary data.</text>
</comment>
<keyword evidence="1" id="KW-0472">Membrane</keyword>
<feature type="transmembrane region" description="Helical" evidence="1">
    <location>
        <begin position="220"/>
        <end position="238"/>
    </location>
</feature>
<accession>A0ABU5QSE1</accession>
<feature type="transmembrane region" description="Helical" evidence="1">
    <location>
        <begin position="335"/>
        <end position="354"/>
    </location>
</feature>
<protein>
    <submittedName>
        <fullName evidence="3">DUF418 domain-containing protein</fullName>
    </submittedName>
</protein>
<feature type="transmembrane region" description="Helical" evidence="1">
    <location>
        <begin position="58"/>
        <end position="81"/>
    </location>
</feature>
<keyword evidence="4" id="KW-1185">Reference proteome</keyword>
<reference evidence="3 4" key="1">
    <citation type="submission" date="2023-12" db="EMBL/GenBank/DDBJ databases">
        <title>Novel species of the genus Arcicella isolated from rivers.</title>
        <authorList>
            <person name="Lu H."/>
        </authorList>
    </citation>
    <scope>NUCLEOTIDE SEQUENCE [LARGE SCALE GENOMIC DNA]</scope>
    <source>
        <strain evidence="3 4">LMG 21963</strain>
    </source>
</reference>
<feature type="transmembrane region" description="Helical" evidence="1">
    <location>
        <begin position="250"/>
        <end position="269"/>
    </location>
</feature>
<dbReference type="PANTHER" id="PTHR30590:SF2">
    <property type="entry name" value="INNER MEMBRANE PROTEIN"/>
    <property type="match status" value="1"/>
</dbReference>
<feature type="transmembrane region" description="Helical" evidence="1">
    <location>
        <begin position="289"/>
        <end position="314"/>
    </location>
</feature>
<gene>
    <name evidence="3" type="ORF">VB264_19625</name>
</gene>